<dbReference type="STRING" id="1229662.W3WRG5"/>
<dbReference type="SMART" id="SM00757">
    <property type="entry name" value="CRA"/>
    <property type="match status" value="1"/>
</dbReference>
<dbReference type="GO" id="GO:0008270">
    <property type="term" value="F:zinc ion binding"/>
    <property type="evidence" value="ECO:0007669"/>
    <property type="project" value="UniProtKB-KW"/>
</dbReference>
<dbReference type="PANTHER" id="PTHR12170:SF2">
    <property type="entry name" value="E3 UBIQUITIN-PROTEIN TRANSFERASE MAEA"/>
    <property type="match status" value="1"/>
</dbReference>
<gene>
    <name evidence="11" type="ORF">PFICI_11847</name>
</gene>
<dbReference type="GO" id="GO:0005737">
    <property type="term" value="C:cytoplasm"/>
    <property type="evidence" value="ECO:0007669"/>
    <property type="project" value="UniProtKB-SubCell"/>
</dbReference>
<evidence type="ECO:0000256" key="2">
    <source>
        <dbReference type="ARBA" id="ARBA00004496"/>
    </source>
</evidence>
<keyword evidence="12" id="KW-1185">Reference proteome</keyword>
<evidence type="ECO:0000313" key="11">
    <source>
        <dbReference type="EMBL" id="ETS76460.1"/>
    </source>
</evidence>
<sequence>MADPVALKLDHENHLLLDQPLLRLPFELLRKNFRSAHFEVERDGTYIRNLLKETAQAAVSAPPPTEDILRSIDNMLARARGVKRKLAGFAEEEQRLYRHEGARVRHLAEIYSMQSFEDVKYESWSRTRLQRMLVDYLLRQGYGESARMLARDGGIEELVDVETFEQMARISSSLRNGSVTEALAWCTAGDTKKELRKMDSNLEFMLRYQQYIELVRPYTPAKLNEAIKHAQKWLHPYRQTHAVEVRQACGLLAVPPSRASAYPAYAALYSPQRWQVLADLFIATHNRLLSLPSIPALHMALNSGLSALKTPACHSQDSQQTAENTTVASLQNVCPICSKELNELARNVPYAHHDKSHVEHDMMLLPNGRAYPKERLEDYAKKAGLLEGQVKDLRTGEIFAEERLRKVYIT</sequence>
<dbReference type="GO" id="GO:0043161">
    <property type="term" value="P:proteasome-mediated ubiquitin-dependent protein catabolic process"/>
    <property type="evidence" value="ECO:0007669"/>
    <property type="project" value="InterPro"/>
</dbReference>
<dbReference type="OMA" id="ANHETAR"/>
<dbReference type="AlphaFoldDB" id="W3WRG5"/>
<comment type="similarity">
    <text evidence="3">Belongs to the FYV10 family.</text>
</comment>
<keyword evidence="5" id="KW-0479">Metal-binding</keyword>
<comment type="subcellular location">
    <subcellularLocation>
        <location evidence="2">Cytoplasm</location>
    </subcellularLocation>
</comment>
<evidence type="ECO:0000256" key="1">
    <source>
        <dbReference type="ARBA" id="ARBA00002343"/>
    </source>
</evidence>
<keyword evidence="7" id="KW-0862">Zinc</keyword>
<dbReference type="OrthoDB" id="1933455at2759"/>
<evidence type="ECO:0000256" key="6">
    <source>
        <dbReference type="ARBA" id="ARBA00022771"/>
    </source>
</evidence>
<evidence type="ECO:0000256" key="4">
    <source>
        <dbReference type="ARBA" id="ARBA00022490"/>
    </source>
</evidence>
<protein>
    <submittedName>
        <fullName evidence="11">Protein FYV10</fullName>
    </submittedName>
</protein>
<dbReference type="InterPro" id="IPR045098">
    <property type="entry name" value="Fyv10_fam"/>
</dbReference>
<evidence type="ECO:0000256" key="3">
    <source>
        <dbReference type="ARBA" id="ARBA00010615"/>
    </source>
</evidence>
<dbReference type="KEGG" id="pfy:PFICI_11847"/>
<dbReference type="PANTHER" id="PTHR12170">
    <property type="entry name" value="MACROPHAGE ERYTHROBLAST ATTACHER-RELATED"/>
    <property type="match status" value="1"/>
</dbReference>
<dbReference type="InterPro" id="IPR024964">
    <property type="entry name" value="CTLH/CRA"/>
</dbReference>
<evidence type="ECO:0000259" key="9">
    <source>
        <dbReference type="PROSITE" id="PS50897"/>
    </source>
</evidence>
<dbReference type="InterPro" id="IPR013144">
    <property type="entry name" value="CRA_dom"/>
</dbReference>
<feature type="domain" description="CTLH" evidence="9">
    <location>
        <begin position="163"/>
        <end position="222"/>
    </location>
</feature>
<feature type="zinc finger region" description="RING-Gid-type" evidence="8">
    <location>
        <begin position="334"/>
        <end position="395"/>
    </location>
</feature>
<dbReference type="InterPro" id="IPR006595">
    <property type="entry name" value="CTLH_C"/>
</dbReference>
<dbReference type="eggNOG" id="KOG0396">
    <property type="taxonomic scope" value="Eukaryota"/>
</dbReference>
<dbReference type="InterPro" id="IPR044063">
    <property type="entry name" value="ZF_RING_GID"/>
</dbReference>
<dbReference type="GO" id="GO:0005634">
    <property type="term" value="C:nucleus"/>
    <property type="evidence" value="ECO:0007669"/>
    <property type="project" value="TreeGrafter"/>
</dbReference>
<organism evidence="11 12">
    <name type="scientific">Pestalotiopsis fici (strain W106-1 / CGMCC3.15140)</name>
    <dbReference type="NCBI Taxonomy" id="1229662"/>
    <lineage>
        <taxon>Eukaryota</taxon>
        <taxon>Fungi</taxon>
        <taxon>Dikarya</taxon>
        <taxon>Ascomycota</taxon>
        <taxon>Pezizomycotina</taxon>
        <taxon>Sordariomycetes</taxon>
        <taxon>Xylariomycetidae</taxon>
        <taxon>Amphisphaeriales</taxon>
        <taxon>Sporocadaceae</taxon>
        <taxon>Pestalotiopsis</taxon>
    </lineage>
</organism>
<keyword evidence="6 8" id="KW-0863">Zinc-finger</keyword>
<evidence type="ECO:0000256" key="8">
    <source>
        <dbReference type="PROSITE-ProRule" id="PRU01215"/>
    </source>
</evidence>
<evidence type="ECO:0000256" key="5">
    <source>
        <dbReference type="ARBA" id="ARBA00022723"/>
    </source>
</evidence>
<accession>W3WRG5</accession>
<dbReference type="Proteomes" id="UP000030651">
    <property type="component" value="Unassembled WGS sequence"/>
</dbReference>
<comment type="function">
    <text evidence="1">Involved in the proteasome-dependent degradation of fructose-1,6-bisphosphatase.</text>
</comment>
<dbReference type="HOGENOM" id="CLU_027445_2_0_1"/>
<dbReference type="InterPro" id="IPR006594">
    <property type="entry name" value="LisH"/>
</dbReference>
<dbReference type="InParanoid" id="W3WRG5"/>
<evidence type="ECO:0000256" key="7">
    <source>
        <dbReference type="ARBA" id="ARBA00022833"/>
    </source>
</evidence>
<dbReference type="SMART" id="SM00667">
    <property type="entry name" value="LisH"/>
    <property type="match status" value="1"/>
</dbReference>
<reference evidence="12" key="1">
    <citation type="journal article" date="2015" name="BMC Genomics">
        <title>Genomic and transcriptomic analysis of the endophytic fungus Pestalotiopsis fici reveals its lifestyle and high potential for synthesis of natural products.</title>
        <authorList>
            <person name="Wang X."/>
            <person name="Zhang X."/>
            <person name="Liu L."/>
            <person name="Xiang M."/>
            <person name="Wang W."/>
            <person name="Sun X."/>
            <person name="Che Y."/>
            <person name="Guo L."/>
            <person name="Liu G."/>
            <person name="Guo L."/>
            <person name="Wang C."/>
            <person name="Yin W.B."/>
            <person name="Stadler M."/>
            <person name="Zhang X."/>
            <person name="Liu X."/>
        </authorList>
    </citation>
    <scope>NUCLEOTIDE SEQUENCE [LARGE SCALE GENOMIC DNA]</scope>
    <source>
        <strain evidence="12">W106-1 / CGMCC3.15140</strain>
    </source>
</reference>
<dbReference type="EMBL" id="KI912117">
    <property type="protein sequence ID" value="ETS76460.1"/>
    <property type="molecule type" value="Genomic_DNA"/>
</dbReference>
<dbReference type="PROSITE" id="PS51867">
    <property type="entry name" value="ZF_RING_GID"/>
    <property type="match status" value="1"/>
</dbReference>
<dbReference type="Pfam" id="PF10607">
    <property type="entry name" value="CTLH"/>
    <property type="match status" value="1"/>
</dbReference>
<keyword evidence="4" id="KW-0963">Cytoplasm</keyword>
<evidence type="ECO:0000313" key="12">
    <source>
        <dbReference type="Proteomes" id="UP000030651"/>
    </source>
</evidence>
<feature type="domain" description="RING-Gid-type" evidence="10">
    <location>
        <begin position="334"/>
        <end position="395"/>
    </location>
</feature>
<dbReference type="FunCoup" id="W3WRG5">
    <property type="interactions" value="899"/>
</dbReference>
<evidence type="ECO:0000259" key="10">
    <source>
        <dbReference type="PROSITE" id="PS51867"/>
    </source>
</evidence>
<proteinExistence type="inferred from homology"/>
<dbReference type="SMART" id="SM00668">
    <property type="entry name" value="CTLH"/>
    <property type="match status" value="1"/>
</dbReference>
<dbReference type="GO" id="GO:0061630">
    <property type="term" value="F:ubiquitin protein ligase activity"/>
    <property type="evidence" value="ECO:0007669"/>
    <property type="project" value="InterPro"/>
</dbReference>
<dbReference type="GeneID" id="19276860"/>
<dbReference type="PROSITE" id="PS50896">
    <property type="entry name" value="LISH"/>
    <property type="match status" value="1"/>
</dbReference>
<dbReference type="GO" id="GO:0034657">
    <property type="term" value="C:GID complex"/>
    <property type="evidence" value="ECO:0007669"/>
    <property type="project" value="TreeGrafter"/>
</dbReference>
<dbReference type="RefSeq" id="XP_007838619.1">
    <property type="nucleotide sequence ID" value="XM_007840428.1"/>
</dbReference>
<dbReference type="PROSITE" id="PS50897">
    <property type="entry name" value="CTLH"/>
    <property type="match status" value="1"/>
</dbReference>
<name>W3WRG5_PESFW</name>